<dbReference type="RefSeq" id="WP_345527730.1">
    <property type="nucleotide sequence ID" value="NZ_BAABKN010000019.1"/>
</dbReference>
<dbReference type="Proteomes" id="UP001499882">
    <property type="component" value="Unassembled WGS sequence"/>
</dbReference>
<sequence>MGQSTEELSTQIAGTRESLATDLDALQDRVSPSAIVERRKEAARSKVRSVKDKVMGSGYNVANSAGSTGSDAVAGVKGSVGDAKDAAGDAIEGSPLAAGLIAFGAGLVIAALIPATDAEQRASQRMVDAAQPLVDEAKSVGQDLGGNLKESAAGAAQQVKETAQDSVQRVQDEGRSSAESVRAEAPGQS</sequence>
<gene>
    <name evidence="2" type="ORF">GCM10023350_31080</name>
</gene>
<feature type="region of interest" description="Disordered" evidence="1">
    <location>
        <begin position="141"/>
        <end position="189"/>
    </location>
</feature>
<evidence type="ECO:0000256" key="1">
    <source>
        <dbReference type="SAM" id="MobiDB-lite"/>
    </source>
</evidence>
<protein>
    <recommendedName>
        <fullName evidence="4">DUF3618 domain-containing protein</fullName>
    </recommendedName>
</protein>
<comment type="caution">
    <text evidence="2">The sequence shown here is derived from an EMBL/GenBank/DDBJ whole genome shotgun (WGS) entry which is preliminary data.</text>
</comment>
<dbReference type="InterPro" id="IPR022062">
    <property type="entry name" value="DUF3618"/>
</dbReference>
<accession>A0ABP8Z1X9</accession>
<name>A0ABP8Z1X9_9ACTN</name>
<dbReference type="EMBL" id="BAABKN010000019">
    <property type="protein sequence ID" value="GAA4744168.1"/>
    <property type="molecule type" value="Genomic_DNA"/>
</dbReference>
<organism evidence="2 3">
    <name type="scientific">Nocardioides endophyticus</name>
    <dbReference type="NCBI Taxonomy" id="1353775"/>
    <lineage>
        <taxon>Bacteria</taxon>
        <taxon>Bacillati</taxon>
        <taxon>Actinomycetota</taxon>
        <taxon>Actinomycetes</taxon>
        <taxon>Propionibacteriales</taxon>
        <taxon>Nocardioidaceae</taxon>
        <taxon>Nocardioides</taxon>
    </lineage>
</organism>
<evidence type="ECO:0000313" key="3">
    <source>
        <dbReference type="Proteomes" id="UP001499882"/>
    </source>
</evidence>
<evidence type="ECO:0008006" key="4">
    <source>
        <dbReference type="Google" id="ProtNLM"/>
    </source>
</evidence>
<feature type="compositionally biased region" description="Polar residues" evidence="1">
    <location>
        <begin position="159"/>
        <end position="169"/>
    </location>
</feature>
<evidence type="ECO:0000313" key="2">
    <source>
        <dbReference type="EMBL" id="GAA4744168.1"/>
    </source>
</evidence>
<dbReference type="Pfam" id="PF12277">
    <property type="entry name" value="DUF3618"/>
    <property type="match status" value="1"/>
</dbReference>
<proteinExistence type="predicted"/>
<keyword evidence="3" id="KW-1185">Reference proteome</keyword>
<reference evidence="3" key="1">
    <citation type="journal article" date="2019" name="Int. J. Syst. Evol. Microbiol.">
        <title>The Global Catalogue of Microorganisms (GCM) 10K type strain sequencing project: providing services to taxonomists for standard genome sequencing and annotation.</title>
        <authorList>
            <consortium name="The Broad Institute Genomics Platform"/>
            <consortium name="The Broad Institute Genome Sequencing Center for Infectious Disease"/>
            <person name="Wu L."/>
            <person name="Ma J."/>
        </authorList>
    </citation>
    <scope>NUCLEOTIDE SEQUENCE [LARGE SCALE GENOMIC DNA]</scope>
    <source>
        <strain evidence="3">JCM 18532</strain>
    </source>
</reference>